<keyword evidence="1" id="KW-1133">Transmembrane helix</keyword>
<feature type="transmembrane region" description="Helical" evidence="1">
    <location>
        <begin position="65"/>
        <end position="86"/>
    </location>
</feature>
<keyword evidence="1" id="KW-0472">Membrane</keyword>
<accession>A0A378MXQ4</accession>
<feature type="transmembrane region" description="Helical" evidence="1">
    <location>
        <begin position="18"/>
        <end position="35"/>
    </location>
</feature>
<feature type="transmembrane region" description="Helical" evidence="1">
    <location>
        <begin position="98"/>
        <end position="117"/>
    </location>
</feature>
<dbReference type="InterPro" id="IPR036259">
    <property type="entry name" value="MFS_trans_sf"/>
</dbReference>
<evidence type="ECO:0000256" key="1">
    <source>
        <dbReference type="SAM" id="Phobius"/>
    </source>
</evidence>
<dbReference type="AlphaFoldDB" id="A0A378MXQ4"/>
<keyword evidence="1" id="KW-0812">Transmembrane</keyword>
<feature type="transmembrane region" description="Helical" evidence="1">
    <location>
        <begin position="129"/>
        <end position="148"/>
    </location>
</feature>
<reference evidence="2 3" key="1">
    <citation type="submission" date="2018-06" db="EMBL/GenBank/DDBJ databases">
        <authorList>
            <consortium name="Pathogen Informatics"/>
            <person name="Doyle S."/>
        </authorList>
    </citation>
    <scope>NUCLEOTIDE SEQUENCE [LARGE SCALE GENOMIC DNA]</scope>
    <source>
        <strain evidence="2 3">NCTC10638</strain>
    </source>
</reference>
<gene>
    <name evidence="2" type="ORF">NCTC10638_02168</name>
</gene>
<dbReference type="Gene3D" id="1.20.1720.10">
    <property type="entry name" value="Multidrug resistance protein D"/>
    <property type="match status" value="1"/>
</dbReference>
<feature type="transmembrane region" description="Helical" evidence="1">
    <location>
        <begin position="154"/>
        <end position="175"/>
    </location>
</feature>
<proteinExistence type="predicted"/>
<evidence type="ECO:0000313" key="2">
    <source>
        <dbReference type="EMBL" id="STY60961.1"/>
    </source>
</evidence>
<sequence length="215" mass="24548">MVAPLLTIPFIFYRKAEWLIWISCCIEIIMLFVMFKTAPKTHECANGQCERFKFGALKGILNEQFIFVHLLLFIPLGLGSAFYIIFPYIFTNLLDKPELVSVSFFVNNLIAVLLQSDFSRKLNLTVHKLIYIAPILIILQIMPWFYALQWLSTITAFLYLVIFATITVYANTALSNMLVKLDNGKNQGLMFGSSKLILAITTLGVMNVLPYIFLI</sequence>
<feature type="transmembrane region" description="Helical" evidence="1">
    <location>
        <begin position="196"/>
        <end position="214"/>
    </location>
</feature>
<protein>
    <submittedName>
        <fullName evidence="2">Uncharacterized protein</fullName>
    </submittedName>
</protein>
<dbReference type="EMBL" id="UGPN01000002">
    <property type="protein sequence ID" value="STY60961.1"/>
    <property type="molecule type" value="Genomic_DNA"/>
</dbReference>
<dbReference type="STRING" id="75985.WC39_09345"/>
<evidence type="ECO:0000313" key="3">
    <source>
        <dbReference type="Proteomes" id="UP000254802"/>
    </source>
</evidence>
<dbReference type="SUPFAM" id="SSF103473">
    <property type="entry name" value="MFS general substrate transporter"/>
    <property type="match status" value="1"/>
</dbReference>
<organism evidence="2 3">
    <name type="scientific">Mannheimia haemolytica</name>
    <name type="common">Pasteurella haemolytica</name>
    <dbReference type="NCBI Taxonomy" id="75985"/>
    <lineage>
        <taxon>Bacteria</taxon>
        <taxon>Pseudomonadati</taxon>
        <taxon>Pseudomonadota</taxon>
        <taxon>Gammaproteobacteria</taxon>
        <taxon>Pasteurellales</taxon>
        <taxon>Pasteurellaceae</taxon>
        <taxon>Mannheimia</taxon>
    </lineage>
</organism>
<name>A0A378MXQ4_MANHA</name>
<dbReference type="Proteomes" id="UP000254802">
    <property type="component" value="Unassembled WGS sequence"/>
</dbReference>